<comment type="caution">
    <text evidence="5">The sequence shown here is derived from an EMBL/GenBank/DDBJ whole genome shotgun (WGS) entry which is preliminary data.</text>
</comment>
<comment type="similarity">
    <text evidence="1">Belongs to the ComF/GntX family.</text>
</comment>
<dbReference type="SUPFAM" id="SSF53271">
    <property type="entry name" value="PRTase-like"/>
    <property type="match status" value="1"/>
</dbReference>
<proteinExistence type="inferred from homology"/>
<feature type="region of interest" description="Disordered" evidence="2">
    <location>
        <begin position="141"/>
        <end position="162"/>
    </location>
</feature>
<dbReference type="Proteomes" id="UP000823889">
    <property type="component" value="Unassembled WGS sequence"/>
</dbReference>
<dbReference type="InterPro" id="IPR000836">
    <property type="entry name" value="PRTase_dom"/>
</dbReference>
<dbReference type="Gene3D" id="3.40.50.2020">
    <property type="match status" value="1"/>
</dbReference>
<evidence type="ECO:0000259" key="3">
    <source>
        <dbReference type="Pfam" id="PF00156"/>
    </source>
</evidence>
<dbReference type="PANTHER" id="PTHR47505:SF1">
    <property type="entry name" value="DNA UTILIZATION PROTEIN YHGH"/>
    <property type="match status" value="1"/>
</dbReference>
<feature type="domain" description="Phosphoribosyltransferase" evidence="3">
    <location>
        <begin position="201"/>
        <end position="298"/>
    </location>
</feature>
<dbReference type="AlphaFoldDB" id="A0A9D2REA9"/>
<sequence length="310" mass="34181">MTQPSIQSEGAPRTKRFWAPSTWLQLPTACPVCALTAANGGLCQGCWRELLRVRRQGKRCERCSLLLTKEGGCLSCAGHPPAFTKAFVAFDYAPPADVLVHQLKERGRIALAWPVAQVLAAQLRQSGFQSSASAMPPKRFGCQSSASAKSPKRSGLQSPTSVPLVKHSGVNHADPYLCNLEWWVVPIPSRAASRHKRGYNPAAVLARTLAKCLGIRYQPCLHEVSSWFSKRNRQRQKYRNHEERQASDVPNWRCRAIPAQVGILLVDDVLTSGSTLHHAAEFCLQSGAKIVYAAVAARTPWPNNDEFSDF</sequence>
<organism evidence="5 6">
    <name type="scientific">Candidatus Paenalcaligenes intestinipullorum</name>
    <dbReference type="NCBI Taxonomy" id="2838718"/>
    <lineage>
        <taxon>Bacteria</taxon>
        <taxon>Pseudomonadati</taxon>
        <taxon>Pseudomonadota</taxon>
        <taxon>Betaproteobacteria</taxon>
        <taxon>Burkholderiales</taxon>
        <taxon>Alcaligenaceae</taxon>
        <taxon>Paenalcaligenes</taxon>
    </lineage>
</organism>
<accession>A0A9D2REA9</accession>
<protein>
    <recommendedName>
        <fullName evidence="7">ComF family protein</fullName>
    </recommendedName>
</protein>
<evidence type="ECO:0000256" key="1">
    <source>
        <dbReference type="ARBA" id="ARBA00008007"/>
    </source>
</evidence>
<name>A0A9D2REA9_9BURK</name>
<dbReference type="Pfam" id="PF18912">
    <property type="entry name" value="DZR_2"/>
    <property type="match status" value="1"/>
</dbReference>
<dbReference type="CDD" id="cd06223">
    <property type="entry name" value="PRTases_typeI"/>
    <property type="match status" value="1"/>
</dbReference>
<evidence type="ECO:0000259" key="4">
    <source>
        <dbReference type="Pfam" id="PF18912"/>
    </source>
</evidence>
<evidence type="ECO:0000313" key="5">
    <source>
        <dbReference type="EMBL" id="HJD43629.1"/>
    </source>
</evidence>
<feature type="domain" description="Double zinc ribbon" evidence="4">
    <location>
        <begin position="26"/>
        <end position="76"/>
    </location>
</feature>
<dbReference type="InterPro" id="IPR044005">
    <property type="entry name" value="DZR_2"/>
</dbReference>
<dbReference type="InterPro" id="IPR029057">
    <property type="entry name" value="PRTase-like"/>
</dbReference>
<dbReference type="PANTHER" id="PTHR47505">
    <property type="entry name" value="DNA UTILIZATION PROTEIN YHGH"/>
    <property type="match status" value="1"/>
</dbReference>
<evidence type="ECO:0000256" key="2">
    <source>
        <dbReference type="SAM" id="MobiDB-lite"/>
    </source>
</evidence>
<gene>
    <name evidence="5" type="ORF">H9906_01190</name>
</gene>
<dbReference type="Pfam" id="PF00156">
    <property type="entry name" value="Pribosyltran"/>
    <property type="match status" value="1"/>
</dbReference>
<dbReference type="EMBL" id="DWUQ01000024">
    <property type="protein sequence ID" value="HJD43629.1"/>
    <property type="molecule type" value="Genomic_DNA"/>
</dbReference>
<dbReference type="InterPro" id="IPR051910">
    <property type="entry name" value="ComF/GntX_DNA_util-trans"/>
</dbReference>
<reference evidence="5" key="1">
    <citation type="journal article" date="2021" name="PeerJ">
        <title>Extensive microbial diversity within the chicken gut microbiome revealed by metagenomics and culture.</title>
        <authorList>
            <person name="Gilroy R."/>
            <person name="Ravi A."/>
            <person name="Getino M."/>
            <person name="Pursley I."/>
            <person name="Horton D.L."/>
            <person name="Alikhan N.F."/>
            <person name="Baker D."/>
            <person name="Gharbi K."/>
            <person name="Hall N."/>
            <person name="Watson M."/>
            <person name="Adriaenssens E.M."/>
            <person name="Foster-Nyarko E."/>
            <person name="Jarju S."/>
            <person name="Secka A."/>
            <person name="Antonio M."/>
            <person name="Oren A."/>
            <person name="Chaudhuri R.R."/>
            <person name="La Ragione R."/>
            <person name="Hildebrand F."/>
            <person name="Pallen M.J."/>
        </authorList>
    </citation>
    <scope>NUCLEOTIDE SEQUENCE</scope>
    <source>
        <strain evidence="5">9264</strain>
    </source>
</reference>
<evidence type="ECO:0008006" key="7">
    <source>
        <dbReference type="Google" id="ProtNLM"/>
    </source>
</evidence>
<evidence type="ECO:0000313" key="6">
    <source>
        <dbReference type="Proteomes" id="UP000823889"/>
    </source>
</evidence>
<reference evidence="5" key="2">
    <citation type="submission" date="2021-04" db="EMBL/GenBank/DDBJ databases">
        <authorList>
            <person name="Gilroy R."/>
        </authorList>
    </citation>
    <scope>NUCLEOTIDE SEQUENCE</scope>
    <source>
        <strain evidence="5">9264</strain>
    </source>
</reference>